<dbReference type="EMBL" id="ACHB01000090">
    <property type="protein sequence ID" value="EEI90561.1"/>
    <property type="molecule type" value="Genomic_DNA"/>
</dbReference>
<reference evidence="2 3" key="1">
    <citation type="submission" date="2009-01" db="EMBL/GenBank/DDBJ databases">
        <authorList>
            <person name="Qin X."/>
            <person name="Bachman B."/>
            <person name="Battles P."/>
            <person name="Bell A."/>
            <person name="Bess C."/>
            <person name="Bickham C."/>
            <person name="Chaboub L."/>
            <person name="Chen D."/>
            <person name="Coyle M."/>
            <person name="Deiros D.R."/>
            <person name="Dinh H."/>
            <person name="Forbes L."/>
            <person name="Fowler G."/>
            <person name="Francisco L."/>
            <person name="Fu Q."/>
            <person name="Gubbala S."/>
            <person name="Hale W."/>
            <person name="Han Y."/>
            <person name="Hemphill L."/>
            <person name="Highlander S.K."/>
            <person name="Hirani K."/>
            <person name="Hogues M."/>
            <person name="Jackson L."/>
            <person name="Jakkamsetti A."/>
            <person name="Javaid M."/>
            <person name="Jiang H."/>
            <person name="Korchina V."/>
            <person name="Kovar C."/>
            <person name="Lara F."/>
            <person name="Lee S."/>
            <person name="Mata R."/>
            <person name="Mathew T."/>
            <person name="Moen C."/>
            <person name="Morales K."/>
            <person name="Munidasa M."/>
            <person name="Nazareth L."/>
            <person name="Ngo R."/>
            <person name="Nguyen L."/>
            <person name="Okwuonu G."/>
            <person name="Ongeri F."/>
            <person name="Patil S."/>
            <person name="Petrosino J."/>
            <person name="Pham C."/>
            <person name="Pham P."/>
            <person name="Pu L.-L."/>
            <person name="Puazo M."/>
            <person name="Raj R."/>
            <person name="Reid J."/>
            <person name="Rouhana J."/>
            <person name="Saada N."/>
            <person name="Shang Y."/>
            <person name="Simmons D."/>
            <person name="Thornton R."/>
            <person name="Warren J."/>
            <person name="Weissenberger G."/>
            <person name="Zhang J."/>
            <person name="Zhang L."/>
            <person name="Zhou C."/>
            <person name="Zhu D."/>
            <person name="Muzny D."/>
            <person name="Worley K."/>
            <person name="Gibbs R."/>
        </authorList>
    </citation>
    <scope>NUCLEOTIDE SEQUENCE [LARGE SCALE GENOMIC DNA]</scope>
    <source>
        <strain evidence="2 3">ATCC 33300</strain>
    </source>
</reference>
<protein>
    <recommendedName>
        <fullName evidence="1">NadR/Ttd14 AAA domain-containing protein</fullName>
    </recommendedName>
</protein>
<evidence type="ECO:0000259" key="1">
    <source>
        <dbReference type="Pfam" id="PF13521"/>
    </source>
</evidence>
<dbReference type="HOGENOM" id="CLU_114480_0_0_10"/>
<dbReference type="Gene3D" id="3.40.50.300">
    <property type="entry name" value="P-loop containing nucleotide triphosphate hydrolases"/>
    <property type="match status" value="1"/>
</dbReference>
<dbReference type="AlphaFoldDB" id="C2G2S1"/>
<evidence type="ECO:0000313" key="2">
    <source>
        <dbReference type="EMBL" id="EEI90561.1"/>
    </source>
</evidence>
<dbReference type="RefSeq" id="WP_003002920.1">
    <property type="nucleotide sequence ID" value="NZ_GG668630.1"/>
</dbReference>
<accession>C2G2S1</accession>
<gene>
    <name evidence="2" type="ORF">HMPREF0765_3877</name>
</gene>
<feature type="domain" description="NadR/Ttd14 AAA" evidence="1">
    <location>
        <begin position="10"/>
        <end position="174"/>
    </location>
</feature>
<organism evidence="2 3">
    <name type="scientific">Sphingobacterium spiritivorum ATCC 33300</name>
    <dbReference type="NCBI Taxonomy" id="525372"/>
    <lineage>
        <taxon>Bacteria</taxon>
        <taxon>Pseudomonadati</taxon>
        <taxon>Bacteroidota</taxon>
        <taxon>Sphingobacteriia</taxon>
        <taxon>Sphingobacteriales</taxon>
        <taxon>Sphingobacteriaceae</taxon>
        <taxon>Sphingobacterium</taxon>
    </lineage>
</organism>
<evidence type="ECO:0000313" key="3">
    <source>
        <dbReference type="Proteomes" id="UP000006241"/>
    </source>
</evidence>
<sequence length="185" mass="21864">MNTIERNNFYIVTGGPGVGKTSLLETLAHDVQIAAEVARTIIKEQIQGNGQALPWVDQQAYAKRMFEYSLRDFLYFNSQNHNQITLFDRGLPDTLCYLEMLGKNIPVQMDTAVRNYRYNPVVFILPAWKEIYEQDQERKQSWEEAEQTYYYMKQTYEKYGYRLIDVPKASLEERRSFILDQLHLL</sequence>
<comment type="caution">
    <text evidence="2">The sequence shown here is derived from an EMBL/GenBank/DDBJ whole genome shotgun (WGS) entry which is preliminary data.</text>
</comment>
<dbReference type="Pfam" id="PF13521">
    <property type="entry name" value="AAA_28"/>
    <property type="match status" value="1"/>
</dbReference>
<dbReference type="InterPro" id="IPR038727">
    <property type="entry name" value="NadR/Ttd14_AAA_dom"/>
</dbReference>
<dbReference type="SUPFAM" id="SSF52540">
    <property type="entry name" value="P-loop containing nucleoside triphosphate hydrolases"/>
    <property type="match status" value="1"/>
</dbReference>
<dbReference type="Proteomes" id="UP000006241">
    <property type="component" value="Unassembled WGS sequence"/>
</dbReference>
<proteinExistence type="predicted"/>
<name>C2G2S1_SPHSI</name>
<dbReference type="InterPro" id="IPR027417">
    <property type="entry name" value="P-loop_NTPase"/>
</dbReference>